<evidence type="ECO:0000313" key="6">
    <source>
        <dbReference type="EMBL" id="MBB6218606.1"/>
    </source>
</evidence>
<evidence type="ECO:0000256" key="1">
    <source>
        <dbReference type="ARBA" id="ARBA00001974"/>
    </source>
</evidence>
<dbReference type="Gene3D" id="3.50.50.60">
    <property type="entry name" value="FAD/NAD(P)-binding domain"/>
    <property type="match status" value="2"/>
</dbReference>
<dbReference type="Proteomes" id="UP000579281">
    <property type="component" value="Unassembled WGS sequence"/>
</dbReference>
<dbReference type="InterPro" id="IPR016156">
    <property type="entry name" value="FAD/NAD-linked_Rdtase_dimer_sf"/>
</dbReference>
<dbReference type="PRINTS" id="PR00368">
    <property type="entry name" value="FADPNR"/>
</dbReference>
<comment type="caution">
    <text evidence="6">The sequence shown here is derived from an EMBL/GenBank/DDBJ whole genome shotgun (WGS) entry which is preliminary data.</text>
</comment>
<feature type="domain" description="NADH-rubredoxin oxidoreductase C-terminal" evidence="5">
    <location>
        <begin position="313"/>
        <end position="382"/>
    </location>
</feature>
<dbReference type="PANTHER" id="PTHR43429:SF3">
    <property type="entry name" value="NITRITE REDUCTASE [NAD(P)H]"/>
    <property type="match status" value="1"/>
</dbReference>
<evidence type="ECO:0000256" key="3">
    <source>
        <dbReference type="ARBA" id="ARBA00022827"/>
    </source>
</evidence>
<keyword evidence="7" id="KW-1185">Reference proteome</keyword>
<dbReference type="GO" id="GO:0106316">
    <property type="term" value="F:nitrite reductase (NADH) activity"/>
    <property type="evidence" value="ECO:0007669"/>
    <property type="project" value="UniProtKB-EC"/>
</dbReference>
<gene>
    <name evidence="6" type="ORF">HNQ80_004780</name>
</gene>
<name>A0A841KXX4_9FIRM</name>
<dbReference type="InterPro" id="IPR050260">
    <property type="entry name" value="FAD-bd_OxRdtase"/>
</dbReference>
<comment type="cofactor">
    <cofactor evidence="1">
        <name>FAD</name>
        <dbReference type="ChEBI" id="CHEBI:57692"/>
    </cofactor>
</comment>
<dbReference type="PRINTS" id="PR00411">
    <property type="entry name" value="PNDRDTASEI"/>
</dbReference>
<dbReference type="InterPro" id="IPR023753">
    <property type="entry name" value="FAD/NAD-binding_dom"/>
</dbReference>
<evidence type="ECO:0000259" key="5">
    <source>
        <dbReference type="Pfam" id="PF18267"/>
    </source>
</evidence>
<dbReference type="EMBL" id="JACHEN010000043">
    <property type="protein sequence ID" value="MBB6218606.1"/>
    <property type="molecule type" value="Genomic_DNA"/>
</dbReference>
<accession>A0A841KXX4</accession>
<keyword evidence="2" id="KW-0285">Flavoprotein</keyword>
<dbReference type="Gene3D" id="3.30.390.30">
    <property type="match status" value="1"/>
</dbReference>
<keyword evidence="3" id="KW-0274">FAD</keyword>
<proteinExistence type="predicted"/>
<protein>
    <submittedName>
        <fullName evidence="6">Nitrite reductase (NADH) large subunit</fullName>
        <ecNumber evidence="6">1.7.1.15</ecNumber>
    </submittedName>
</protein>
<organism evidence="6 7">
    <name type="scientific">Anaerosolibacter carboniphilus</name>
    <dbReference type="NCBI Taxonomy" id="1417629"/>
    <lineage>
        <taxon>Bacteria</taxon>
        <taxon>Bacillati</taxon>
        <taxon>Bacillota</taxon>
        <taxon>Clostridia</taxon>
        <taxon>Peptostreptococcales</taxon>
        <taxon>Thermotaleaceae</taxon>
        <taxon>Anaerosolibacter</taxon>
    </lineage>
</organism>
<evidence type="ECO:0000313" key="7">
    <source>
        <dbReference type="Proteomes" id="UP000579281"/>
    </source>
</evidence>
<evidence type="ECO:0000259" key="4">
    <source>
        <dbReference type="Pfam" id="PF07992"/>
    </source>
</evidence>
<sequence>MVDKIIIIGNGIAAITAIKSIREIDQEIEIHLFGEEPFYPYNRVRLSKGLLGSLEEEKILIQKKEWYEVNNVKLYTDIKVVSIDVNNKSIRTSKGDRFDYSKLLIATGAHNFKPPIPGIDKSGVYTLRTLKDAWNIKEKVKDKQEILNIGGGIQGLETAWILSQMGKKVSLIELLPRLMPRQLDEQASRILEKAVRSHGIEVMLDTQVNEILGEDKVEGIRTAQGQVIGGDMITYSIGIRPNIDFLKDTPIRFNKGVIVDKKMGTSIEGIYAAGDVAEYENEIYGLWNIAIGHGKVAGYNMVGKDEIYEHIVPVTTLSAFGLSLFSMGVIENSKATDVVLEDRSAENVYNKVYIHKNKIIGAIVIGDIRHSPALKTAIENEIDLNGIHFNTVSFHELIEIIKKRK</sequence>
<keyword evidence="6" id="KW-0560">Oxidoreductase</keyword>
<dbReference type="PANTHER" id="PTHR43429">
    <property type="entry name" value="PYRIDINE NUCLEOTIDE-DISULFIDE OXIDOREDUCTASE DOMAIN-CONTAINING"/>
    <property type="match status" value="1"/>
</dbReference>
<dbReference type="InterPro" id="IPR036188">
    <property type="entry name" value="FAD/NAD-bd_sf"/>
</dbReference>
<evidence type="ECO:0000256" key="2">
    <source>
        <dbReference type="ARBA" id="ARBA00022630"/>
    </source>
</evidence>
<dbReference type="AlphaFoldDB" id="A0A841KXX4"/>
<dbReference type="SUPFAM" id="SSF51905">
    <property type="entry name" value="FAD/NAD(P)-binding domain"/>
    <property type="match status" value="2"/>
</dbReference>
<dbReference type="InterPro" id="IPR041575">
    <property type="entry name" value="Rubredoxin_C"/>
</dbReference>
<reference evidence="6 7" key="1">
    <citation type="submission" date="2020-08" db="EMBL/GenBank/DDBJ databases">
        <title>Genomic Encyclopedia of Type Strains, Phase IV (KMG-IV): sequencing the most valuable type-strain genomes for metagenomic binning, comparative biology and taxonomic classification.</title>
        <authorList>
            <person name="Goeker M."/>
        </authorList>
    </citation>
    <scope>NUCLEOTIDE SEQUENCE [LARGE SCALE GENOMIC DNA]</scope>
    <source>
        <strain evidence="6 7">DSM 103526</strain>
    </source>
</reference>
<dbReference type="EC" id="1.7.1.15" evidence="6"/>
<feature type="domain" description="FAD/NAD(P)-binding" evidence="4">
    <location>
        <begin position="4"/>
        <end position="294"/>
    </location>
</feature>
<dbReference type="Pfam" id="PF18267">
    <property type="entry name" value="Rubredoxin_C"/>
    <property type="match status" value="1"/>
</dbReference>
<dbReference type="Pfam" id="PF07992">
    <property type="entry name" value="Pyr_redox_2"/>
    <property type="match status" value="1"/>
</dbReference>